<dbReference type="InterPro" id="IPR005709">
    <property type="entry name" value="Ribosomal_uS4_bac-type"/>
</dbReference>
<keyword evidence="3 7" id="KW-0694">RNA-binding</keyword>
<dbReference type="PROSITE" id="PS50889">
    <property type="entry name" value="S4"/>
    <property type="match status" value="1"/>
</dbReference>
<proteinExistence type="inferred from homology"/>
<evidence type="ECO:0000259" key="8">
    <source>
        <dbReference type="SMART" id="SM00363"/>
    </source>
</evidence>
<dbReference type="GO" id="GO:0042274">
    <property type="term" value="P:ribosomal small subunit biogenesis"/>
    <property type="evidence" value="ECO:0007669"/>
    <property type="project" value="TreeGrafter"/>
</dbReference>
<comment type="function">
    <text evidence="7">With S5 and S12 plays an important role in translational accuracy.</text>
</comment>
<name>A0A809SFG9_9BACT</name>
<evidence type="ECO:0000256" key="1">
    <source>
        <dbReference type="ARBA" id="ARBA00007465"/>
    </source>
</evidence>
<dbReference type="PANTHER" id="PTHR11831:SF4">
    <property type="entry name" value="SMALL RIBOSOMAL SUBUNIT PROTEIN US4M"/>
    <property type="match status" value="1"/>
</dbReference>
<evidence type="ECO:0000256" key="5">
    <source>
        <dbReference type="ARBA" id="ARBA00023274"/>
    </source>
</evidence>
<dbReference type="Gene3D" id="3.10.290.10">
    <property type="entry name" value="RNA-binding S4 domain"/>
    <property type="match status" value="1"/>
</dbReference>
<sequence length="202" mass="23451">MATYRGRKNDICRKVGYNIWGAAKCPSTRRPYPTGQHGPNLKDRRQSEYGEQLLAKQVIRRYYGMLEKQFHRTFVEASRLHGDSSLNFLRLLDLRLQTLVWRLGYARTIFQARQMVSHRHICVNGKVVDVPSCRLRVGDVVSVRDRESSRSIARANAYEGAPVPAYMEPDIPNFSGKVIALPEREDFPKFFQEQQVIEFYAR</sequence>
<evidence type="ECO:0000313" key="10">
    <source>
        <dbReference type="EMBL" id="BBO24814.1"/>
    </source>
</evidence>
<dbReference type="NCBIfam" id="TIGR01017">
    <property type="entry name" value="rpsD_bact"/>
    <property type="match status" value="1"/>
</dbReference>
<feature type="domain" description="Small ribosomal subunit protein uS4 N-terminal" evidence="9">
    <location>
        <begin position="3"/>
        <end position="93"/>
    </location>
</feature>
<evidence type="ECO:0000313" key="11">
    <source>
        <dbReference type="Proteomes" id="UP000662873"/>
    </source>
</evidence>
<dbReference type="InterPro" id="IPR002942">
    <property type="entry name" value="S4_RNA-bd"/>
</dbReference>
<dbReference type="GO" id="GO:0015935">
    <property type="term" value="C:small ribosomal subunit"/>
    <property type="evidence" value="ECO:0007669"/>
    <property type="project" value="InterPro"/>
</dbReference>
<dbReference type="GO" id="GO:0019843">
    <property type="term" value="F:rRNA binding"/>
    <property type="evidence" value="ECO:0007669"/>
    <property type="project" value="UniProtKB-UniRule"/>
</dbReference>
<keyword evidence="2 7" id="KW-0699">rRNA-binding</keyword>
<dbReference type="Pfam" id="PF00163">
    <property type="entry name" value="Ribosomal_S4"/>
    <property type="match status" value="1"/>
</dbReference>
<dbReference type="InterPro" id="IPR022801">
    <property type="entry name" value="Ribosomal_uS4"/>
</dbReference>
<dbReference type="EMBL" id="AP021858">
    <property type="protein sequence ID" value="BBO24814.1"/>
    <property type="molecule type" value="Genomic_DNA"/>
</dbReference>
<dbReference type="AlphaFoldDB" id="A0A809SFG9"/>
<comment type="similarity">
    <text evidence="1 7">Belongs to the universal ribosomal protein uS4 family.</text>
</comment>
<feature type="domain" description="RNA-binding S4" evidence="8">
    <location>
        <begin position="94"/>
        <end position="157"/>
    </location>
</feature>
<evidence type="ECO:0000256" key="3">
    <source>
        <dbReference type="ARBA" id="ARBA00022884"/>
    </source>
</evidence>
<dbReference type="PANTHER" id="PTHR11831">
    <property type="entry name" value="30S 40S RIBOSOMAL PROTEIN"/>
    <property type="match status" value="1"/>
</dbReference>
<reference evidence="10" key="1">
    <citation type="journal article" name="DNA Res.">
        <title>The physiological potential of anammox bacteria as revealed by their core genome structure.</title>
        <authorList>
            <person name="Okubo T."/>
            <person name="Toyoda A."/>
            <person name="Fukuhara K."/>
            <person name="Uchiyama I."/>
            <person name="Harigaya Y."/>
            <person name="Kuroiwa M."/>
            <person name="Suzuki T."/>
            <person name="Murakami Y."/>
            <person name="Suwa Y."/>
            <person name="Takami H."/>
        </authorList>
    </citation>
    <scope>NUCLEOTIDE SEQUENCE</scope>
    <source>
        <strain evidence="10">317325-2</strain>
    </source>
</reference>
<organism evidence="10 11">
    <name type="scientific">Candidatus Nitrosymbiomonas proteolyticus</name>
    <dbReference type="NCBI Taxonomy" id="2608984"/>
    <lineage>
        <taxon>Bacteria</taxon>
        <taxon>Bacillati</taxon>
        <taxon>Armatimonadota</taxon>
        <taxon>Armatimonadota incertae sedis</taxon>
        <taxon>Candidatus Nitrosymbiomonas</taxon>
    </lineage>
</organism>
<dbReference type="InterPro" id="IPR001912">
    <property type="entry name" value="Ribosomal_uS4_N"/>
</dbReference>
<dbReference type="FunFam" id="3.10.290.10:FF:000001">
    <property type="entry name" value="30S ribosomal protein S4"/>
    <property type="match status" value="1"/>
</dbReference>
<dbReference type="Proteomes" id="UP000662873">
    <property type="component" value="Chromosome"/>
</dbReference>
<dbReference type="Pfam" id="PF01479">
    <property type="entry name" value="S4"/>
    <property type="match status" value="1"/>
</dbReference>
<evidence type="ECO:0000256" key="7">
    <source>
        <dbReference type="HAMAP-Rule" id="MF_01306"/>
    </source>
</evidence>
<comment type="function">
    <text evidence="7">One of the primary rRNA binding proteins, it binds directly to 16S rRNA where it nucleates assembly of the body of the 30S subunit.</text>
</comment>
<accession>A0A809SFG9</accession>
<dbReference type="GO" id="GO:0006412">
    <property type="term" value="P:translation"/>
    <property type="evidence" value="ECO:0007669"/>
    <property type="project" value="UniProtKB-UniRule"/>
</dbReference>
<evidence type="ECO:0000259" key="9">
    <source>
        <dbReference type="SMART" id="SM01390"/>
    </source>
</evidence>
<dbReference type="HAMAP" id="MF_01306_B">
    <property type="entry name" value="Ribosomal_uS4_B"/>
    <property type="match status" value="1"/>
</dbReference>
<dbReference type="InterPro" id="IPR036986">
    <property type="entry name" value="S4_RNA-bd_sf"/>
</dbReference>
<dbReference type="Gene3D" id="1.10.1050.10">
    <property type="entry name" value="Ribosomal Protein S4 Delta 41, Chain A, domain 1"/>
    <property type="match status" value="1"/>
</dbReference>
<dbReference type="CDD" id="cd00165">
    <property type="entry name" value="S4"/>
    <property type="match status" value="1"/>
</dbReference>
<dbReference type="SMART" id="SM00363">
    <property type="entry name" value="S4"/>
    <property type="match status" value="1"/>
</dbReference>
<comment type="subunit">
    <text evidence="7">Part of the 30S ribosomal subunit. Contacts protein S5. The interaction surface between S4 and S5 is involved in control of translational fidelity.</text>
</comment>
<dbReference type="GO" id="GO:0003735">
    <property type="term" value="F:structural constituent of ribosome"/>
    <property type="evidence" value="ECO:0007669"/>
    <property type="project" value="InterPro"/>
</dbReference>
<evidence type="ECO:0000256" key="2">
    <source>
        <dbReference type="ARBA" id="ARBA00022730"/>
    </source>
</evidence>
<gene>
    <name evidence="7" type="primary">rpsD</name>
    <name evidence="10" type="ORF">NPRO_24090</name>
</gene>
<keyword evidence="4 7" id="KW-0689">Ribosomal protein</keyword>
<evidence type="ECO:0000256" key="6">
    <source>
        <dbReference type="ARBA" id="ARBA00035254"/>
    </source>
</evidence>
<dbReference type="KEGG" id="npy:NPRO_24090"/>
<dbReference type="NCBIfam" id="NF003717">
    <property type="entry name" value="PRK05327.1"/>
    <property type="match status" value="1"/>
</dbReference>
<dbReference type="SUPFAM" id="SSF55174">
    <property type="entry name" value="Alpha-L RNA-binding motif"/>
    <property type="match status" value="1"/>
</dbReference>
<keyword evidence="5 7" id="KW-0687">Ribonucleoprotein</keyword>
<evidence type="ECO:0000256" key="4">
    <source>
        <dbReference type="ARBA" id="ARBA00022980"/>
    </source>
</evidence>
<dbReference type="SMART" id="SM01390">
    <property type="entry name" value="Ribosomal_S4"/>
    <property type="match status" value="1"/>
</dbReference>
<protein>
    <recommendedName>
        <fullName evidence="6 7">Small ribosomal subunit protein uS4</fullName>
    </recommendedName>
</protein>